<dbReference type="EnsemblPlants" id="AVESA.00010b.r2.3AG0409600.1">
    <property type="protein sequence ID" value="AVESA.00010b.r2.3AG0409600.1.CDS"/>
    <property type="gene ID" value="AVESA.00010b.r2.3AG0409600"/>
</dbReference>
<name>A0ACD5VCT1_AVESA</name>
<sequence length="328" mass="35610">MQLLGLLDPFTVKKKLQWPSGRWWHCPRVHPKCPVVTHTVTPLVSPQPQRAGDSSVSLPRHLIGEPPRNRSKIKMASSSASLLHSSALAPAFSPPDLRRRLPPPQLDLRSCRRRAPGVSLAALSSAASPEVEKEPSLSPSPAPPPPDESALSAVAESVKVLKQAAKTRKVPAAELLSALATIKKAKLDTSAFFETLGGTESPGRTWMLIFTAQGRLEKGSYFPVTAVQRFDAAGQRIENGVYLGPVGSLTFEGRLSWKKKILAFVFERVRVKVGPLGPLEIGLGGDTSREPSTKDPFFLWFYVDEEIAVAQGKGGGTAFWCRCKRVPV</sequence>
<organism evidence="1 2">
    <name type="scientific">Avena sativa</name>
    <name type="common">Oat</name>
    <dbReference type="NCBI Taxonomy" id="4498"/>
    <lineage>
        <taxon>Eukaryota</taxon>
        <taxon>Viridiplantae</taxon>
        <taxon>Streptophyta</taxon>
        <taxon>Embryophyta</taxon>
        <taxon>Tracheophyta</taxon>
        <taxon>Spermatophyta</taxon>
        <taxon>Magnoliopsida</taxon>
        <taxon>Liliopsida</taxon>
        <taxon>Poales</taxon>
        <taxon>Poaceae</taxon>
        <taxon>BOP clade</taxon>
        <taxon>Pooideae</taxon>
        <taxon>Poodae</taxon>
        <taxon>Poeae</taxon>
        <taxon>Poeae Chloroplast Group 1 (Aveneae type)</taxon>
        <taxon>Aveninae</taxon>
        <taxon>Avena</taxon>
    </lineage>
</organism>
<dbReference type="Proteomes" id="UP001732700">
    <property type="component" value="Chromosome 3A"/>
</dbReference>
<reference evidence="1" key="1">
    <citation type="submission" date="2021-05" db="EMBL/GenBank/DDBJ databases">
        <authorList>
            <person name="Scholz U."/>
            <person name="Mascher M."/>
            <person name="Fiebig A."/>
        </authorList>
    </citation>
    <scope>NUCLEOTIDE SEQUENCE [LARGE SCALE GENOMIC DNA]</scope>
</reference>
<protein>
    <submittedName>
        <fullName evidence="1">Uncharacterized protein</fullName>
    </submittedName>
</protein>
<evidence type="ECO:0000313" key="2">
    <source>
        <dbReference type="Proteomes" id="UP001732700"/>
    </source>
</evidence>
<reference evidence="1" key="2">
    <citation type="submission" date="2025-09" db="UniProtKB">
        <authorList>
            <consortium name="EnsemblPlants"/>
        </authorList>
    </citation>
    <scope>IDENTIFICATION</scope>
</reference>
<keyword evidence="2" id="KW-1185">Reference proteome</keyword>
<accession>A0ACD5VCT1</accession>
<proteinExistence type="predicted"/>
<evidence type="ECO:0000313" key="1">
    <source>
        <dbReference type="EnsemblPlants" id="AVESA.00010b.r2.3AG0409600.1.CDS"/>
    </source>
</evidence>